<evidence type="ECO:0000313" key="2">
    <source>
        <dbReference type="Proteomes" id="UP000008561"/>
    </source>
</evidence>
<gene>
    <name evidence="1" type="ordered locus">Dole_1388</name>
</gene>
<dbReference type="Proteomes" id="UP000008561">
    <property type="component" value="Chromosome"/>
</dbReference>
<name>A8ZYT7_DESOH</name>
<proteinExistence type="predicted"/>
<evidence type="ECO:0000313" key="1">
    <source>
        <dbReference type="EMBL" id="ABW67192.1"/>
    </source>
</evidence>
<organism evidence="1 2">
    <name type="scientific">Desulfosudis oleivorans (strain DSM 6200 / JCM 39069 / Hxd3)</name>
    <name type="common">Desulfococcus oleovorans</name>
    <dbReference type="NCBI Taxonomy" id="96561"/>
    <lineage>
        <taxon>Bacteria</taxon>
        <taxon>Pseudomonadati</taxon>
        <taxon>Thermodesulfobacteriota</taxon>
        <taxon>Desulfobacteria</taxon>
        <taxon>Desulfobacterales</taxon>
        <taxon>Desulfosudaceae</taxon>
        <taxon>Desulfosudis</taxon>
    </lineage>
</organism>
<sequence>MSSDNELSLSIGVILLQDSVENFLLAVAEYLNADVGNNTNFNKYFDLINKKIHPKELPFRFRLNSLNKLRVNAKHYGLSPSKSETIGLTETVKEFFEEVSVQVFKKEFVSISLTDLINDGETKEYLKTAENNFLSNEYANVLINCRKAIYVEIETYYDVSPYEDKTERKGFGLMLMGHKAPFFAQNKKYIDEHVKEPTDYIVYDHDKLDMDLLRSGMSRLDYWNVWRLTPAVYRKDKESNWIVKDDFRKLDDEGIKDRAEYVLDSTINLILTKHLDLKRSKTPNYRQYYVNLKNEKAQIYEKADKNSKVIGTVPEGITKLFVDSKTPSLNGNDIFWHISHLEDDLHLYGYLDKKDIE</sequence>
<protein>
    <submittedName>
        <fullName evidence="1">Uncharacterized protein</fullName>
    </submittedName>
</protein>
<dbReference type="eggNOG" id="ENOG5032K96">
    <property type="taxonomic scope" value="Bacteria"/>
</dbReference>
<dbReference type="KEGG" id="dol:Dole_1388"/>
<dbReference type="EMBL" id="CP000859">
    <property type="protein sequence ID" value="ABW67192.1"/>
    <property type="molecule type" value="Genomic_DNA"/>
</dbReference>
<dbReference type="AlphaFoldDB" id="A8ZYT7"/>
<keyword evidence="2" id="KW-1185">Reference proteome</keyword>
<dbReference type="HOGENOM" id="CLU_707210_0_0_7"/>
<reference evidence="1 2" key="1">
    <citation type="submission" date="2007-10" db="EMBL/GenBank/DDBJ databases">
        <title>Complete sequence of Desulfococcus oleovorans Hxd3.</title>
        <authorList>
            <consortium name="US DOE Joint Genome Institute"/>
            <person name="Copeland A."/>
            <person name="Lucas S."/>
            <person name="Lapidus A."/>
            <person name="Barry K."/>
            <person name="Glavina del Rio T."/>
            <person name="Dalin E."/>
            <person name="Tice H."/>
            <person name="Pitluck S."/>
            <person name="Kiss H."/>
            <person name="Brettin T."/>
            <person name="Bruce D."/>
            <person name="Detter J.C."/>
            <person name="Han C."/>
            <person name="Schmutz J."/>
            <person name="Larimer F."/>
            <person name="Land M."/>
            <person name="Hauser L."/>
            <person name="Kyrpides N."/>
            <person name="Kim E."/>
            <person name="Wawrik B."/>
            <person name="Richardson P."/>
        </authorList>
    </citation>
    <scope>NUCLEOTIDE SEQUENCE [LARGE SCALE GENOMIC DNA]</scope>
    <source>
        <strain evidence="2">DSM 6200 / JCM 39069 / Hxd3</strain>
    </source>
</reference>
<accession>A8ZYT7</accession>